<feature type="domain" description="NAD-dependent epimerase/dehydratase" evidence="2">
    <location>
        <begin position="3"/>
        <end position="211"/>
    </location>
</feature>
<dbReference type="NCBIfam" id="TIGR01777">
    <property type="entry name" value="yfcH"/>
    <property type="match status" value="1"/>
</dbReference>
<dbReference type="InterPro" id="IPR010099">
    <property type="entry name" value="SDR39U1"/>
</dbReference>
<dbReference type="SUPFAM" id="SSF51735">
    <property type="entry name" value="NAD(P)-binding Rossmann-fold domains"/>
    <property type="match status" value="1"/>
</dbReference>
<sequence length="293" mass="30694">MRIVIAGASGLIGTEVTKQLRARGDEVIRLVRRQATAPDERSWDPASGHLDPSALENASAVVNLAGEPTGRLPWTSARKAAILKSRIDATAAIVRAVRAADVPVLVNGSAVGIYGSRPGERLTEASNAGEGFLADVVRSWEATALAAAPNARVVLARTGMVIGDGGAAAPIVLLAKLGAAGPLGGGRQHWPWISLRDEARAIAHLIDTEVDGPVNLAGPKSATASDLIRAIARRARRPYWFPVPASLLTLALGDAARELLLADQLEVPQKLLESGFAFEDRTVADAVARLQMS</sequence>
<evidence type="ECO:0000259" key="2">
    <source>
        <dbReference type="Pfam" id="PF01370"/>
    </source>
</evidence>
<proteinExistence type="inferred from homology"/>
<dbReference type="PANTHER" id="PTHR11092">
    <property type="entry name" value="SUGAR NUCLEOTIDE EPIMERASE RELATED"/>
    <property type="match status" value="1"/>
</dbReference>
<dbReference type="EMBL" id="BAABBV010000001">
    <property type="protein sequence ID" value="GAA4160629.1"/>
    <property type="molecule type" value="Genomic_DNA"/>
</dbReference>
<organism evidence="4 5">
    <name type="scientific">Gryllotalpicola daejeonensis</name>
    <dbReference type="NCBI Taxonomy" id="993087"/>
    <lineage>
        <taxon>Bacteria</taxon>
        <taxon>Bacillati</taxon>
        <taxon>Actinomycetota</taxon>
        <taxon>Actinomycetes</taxon>
        <taxon>Micrococcales</taxon>
        <taxon>Microbacteriaceae</taxon>
        <taxon>Gryllotalpicola</taxon>
    </lineage>
</organism>
<dbReference type="InterPro" id="IPR001509">
    <property type="entry name" value="Epimerase_deHydtase"/>
</dbReference>
<reference evidence="4" key="2">
    <citation type="submission" date="2023-12" db="EMBL/GenBank/DDBJ databases">
        <authorList>
            <person name="Sun Q."/>
            <person name="Inoue M."/>
        </authorList>
    </citation>
    <scope>NUCLEOTIDE SEQUENCE</scope>
    <source>
        <strain evidence="4">JCM 17590</strain>
    </source>
</reference>
<dbReference type="RefSeq" id="WP_344791324.1">
    <property type="nucleotide sequence ID" value="NZ_BAABBV010000001.1"/>
</dbReference>
<evidence type="ECO:0000313" key="5">
    <source>
        <dbReference type="Proteomes" id="UP001415169"/>
    </source>
</evidence>
<dbReference type="Pfam" id="PF01370">
    <property type="entry name" value="Epimerase"/>
    <property type="match status" value="1"/>
</dbReference>
<accession>A0ABP7ZJU4</accession>
<dbReference type="Pfam" id="PF08338">
    <property type="entry name" value="DUF1731"/>
    <property type="match status" value="1"/>
</dbReference>
<dbReference type="InterPro" id="IPR013549">
    <property type="entry name" value="DUF1731"/>
</dbReference>
<dbReference type="PANTHER" id="PTHR11092:SF0">
    <property type="entry name" value="EPIMERASE FAMILY PROTEIN SDR39U1"/>
    <property type="match status" value="1"/>
</dbReference>
<dbReference type="InterPro" id="IPR036291">
    <property type="entry name" value="NAD(P)-bd_dom_sf"/>
</dbReference>
<feature type="domain" description="DUF1731" evidence="3">
    <location>
        <begin position="243"/>
        <end position="289"/>
    </location>
</feature>
<protein>
    <submittedName>
        <fullName evidence="4">TIGR01777 family oxidoreductase</fullName>
    </submittedName>
</protein>
<name>A0ABP7ZJU4_9MICO</name>
<comment type="similarity">
    <text evidence="1">Belongs to the NAD(P)-dependent epimerase/dehydratase family. SDR39U1 subfamily.</text>
</comment>
<dbReference type="Proteomes" id="UP001415169">
    <property type="component" value="Unassembled WGS sequence"/>
</dbReference>
<keyword evidence="5" id="KW-1185">Reference proteome</keyword>
<dbReference type="Gene3D" id="3.40.50.720">
    <property type="entry name" value="NAD(P)-binding Rossmann-like Domain"/>
    <property type="match status" value="1"/>
</dbReference>
<comment type="caution">
    <text evidence="4">The sequence shown here is derived from an EMBL/GenBank/DDBJ whole genome shotgun (WGS) entry which is preliminary data.</text>
</comment>
<evidence type="ECO:0000256" key="1">
    <source>
        <dbReference type="ARBA" id="ARBA00009353"/>
    </source>
</evidence>
<reference evidence="4" key="1">
    <citation type="journal article" date="2014" name="Int. J. Syst. Evol. Microbiol.">
        <title>Complete genome of a new Firmicutes species belonging to the dominant human colonic microbiota ('Ruminococcus bicirculans') reveals two chromosomes and a selective capacity to utilize plant glucans.</title>
        <authorList>
            <consortium name="NISC Comparative Sequencing Program"/>
            <person name="Wegmann U."/>
            <person name="Louis P."/>
            <person name="Goesmann A."/>
            <person name="Henrissat B."/>
            <person name="Duncan S.H."/>
            <person name="Flint H.J."/>
        </authorList>
    </citation>
    <scope>NUCLEOTIDE SEQUENCE</scope>
    <source>
        <strain evidence="4">JCM 17590</strain>
    </source>
</reference>
<gene>
    <name evidence="4" type="ORF">GCM10022286_16940</name>
</gene>
<evidence type="ECO:0000313" key="4">
    <source>
        <dbReference type="EMBL" id="GAA4160629.1"/>
    </source>
</evidence>
<evidence type="ECO:0000259" key="3">
    <source>
        <dbReference type="Pfam" id="PF08338"/>
    </source>
</evidence>